<feature type="transmembrane region" description="Helical" evidence="7">
    <location>
        <begin position="454"/>
        <end position="475"/>
    </location>
</feature>
<dbReference type="Pfam" id="PF04479">
    <property type="entry name" value="RTA1"/>
    <property type="match status" value="1"/>
</dbReference>
<dbReference type="InterPro" id="IPR001138">
    <property type="entry name" value="Zn2Cys6_DnaBD"/>
</dbReference>
<sequence length="747" mass="84212">MTEQRVAKRKTHTKSRRGCFQCKQRHTKCNEARPRCANCVRLDIHCTFPTIPDSYSTSPQHSPGVTSPYVDPGPPESPDASSNGSELPLADLRLLHHWTKTCAKSLFPNPGHRSSVWQNEFIELGFEYPFLLRGFLALSAVHQASLLSPNDRQVLLHQADAHISRALDTYRKNLETPKVELAIPMFMLSSIILTYNFGSAQLERPEDPIGALHHCFMLLQGIKIVVIPNWEQIKDSTVFAYMTDMASPEALQALDRLAREENPQEILRLKELTELLLDSQDKEACAAAIDELHETWLRFRHLSPDRDEYSLLFLWASRLSNRFLDLLAAHNPVTCIITTHFVALLAQSRPVCGWNGRSKSSTLRCGPQAIPLQFVEPEFANITNTIVALPETTTVLLFREPAAHSAQVFAKVARLRNGNKIASLLLKDVAAIIFVVTFGLTTLAHIFQLFKKRTWYFMPLIIGGIFEVIGFIGRYLSHDDVWALGPFIMQSLLILLAPALFAASIYIILGRIILMTDGERYSLVRQKWLTKIFVAGDVLSFLMQGSGGGIQAGGTVDSMHLGEQIIIGGLFVQLIFFGLFIVVSAVFHYRLVRDLPLKKRYGPSLLLKSRRNRQSTISATSVLSRNELYELPWKRHLFTLYVASTLILIRSIFRVVEYIQGNAGYLLSNEVFLYVFDATLMLFVMLAFNWIHPSQVTETYQKRLRGGSHLELQQSGDDSFIQDEEQMADSHGTKNGMRAGGWTPSRG</sequence>
<dbReference type="InterPro" id="IPR036864">
    <property type="entry name" value="Zn2-C6_fun-type_DNA-bd_sf"/>
</dbReference>
<keyword evidence="2 7" id="KW-0812">Transmembrane</keyword>
<dbReference type="InterPro" id="IPR021858">
    <property type="entry name" value="Fun_TF"/>
</dbReference>
<evidence type="ECO:0000259" key="8">
    <source>
        <dbReference type="PROSITE" id="PS50048"/>
    </source>
</evidence>
<evidence type="ECO:0000313" key="9">
    <source>
        <dbReference type="EMBL" id="RAR09742.1"/>
    </source>
</evidence>
<dbReference type="PROSITE" id="PS50048">
    <property type="entry name" value="ZN2_CY6_FUNGAL_2"/>
    <property type="match status" value="1"/>
</dbReference>
<keyword evidence="3 7" id="KW-1133">Transmembrane helix</keyword>
<keyword evidence="10" id="KW-1185">Reference proteome</keyword>
<comment type="caution">
    <text evidence="9">The sequence shown here is derived from an EMBL/GenBank/DDBJ whole genome shotgun (WGS) entry which is preliminary data.</text>
</comment>
<dbReference type="Pfam" id="PF00172">
    <property type="entry name" value="Zn_clus"/>
    <property type="match status" value="1"/>
</dbReference>
<feature type="transmembrane region" description="Helical" evidence="7">
    <location>
        <begin position="429"/>
        <end position="447"/>
    </location>
</feature>
<feature type="transmembrane region" description="Helical" evidence="7">
    <location>
        <begin position="487"/>
        <end position="508"/>
    </location>
</feature>
<feature type="compositionally biased region" description="Polar residues" evidence="6">
    <location>
        <begin position="55"/>
        <end position="65"/>
    </location>
</feature>
<feature type="transmembrane region" description="Helical" evidence="7">
    <location>
        <begin position="565"/>
        <end position="589"/>
    </location>
</feature>
<dbReference type="Proteomes" id="UP000249619">
    <property type="component" value="Unassembled WGS sequence"/>
</dbReference>
<gene>
    <name evidence="9" type="ORF">DDE83_005388</name>
</gene>
<dbReference type="GO" id="GO:0016020">
    <property type="term" value="C:membrane"/>
    <property type="evidence" value="ECO:0007669"/>
    <property type="project" value="UniProtKB-SubCell"/>
</dbReference>
<evidence type="ECO:0000256" key="3">
    <source>
        <dbReference type="ARBA" id="ARBA00022989"/>
    </source>
</evidence>
<feature type="transmembrane region" description="Helical" evidence="7">
    <location>
        <begin position="671"/>
        <end position="691"/>
    </location>
</feature>
<evidence type="ECO:0000256" key="5">
    <source>
        <dbReference type="ARBA" id="ARBA00023242"/>
    </source>
</evidence>
<proteinExistence type="predicted"/>
<protein>
    <submittedName>
        <fullName evidence="9">C6 zinc finger domain protein</fullName>
    </submittedName>
</protein>
<dbReference type="SMART" id="SM00066">
    <property type="entry name" value="GAL4"/>
    <property type="match status" value="1"/>
</dbReference>
<feature type="transmembrane region" description="Helical" evidence="7">
    <location>
        <begin position="528"/>
        <end position="545"/>
    </location>
</feature>
<evidence type="ECO:0000256" key="7">
    <source>
        <dbReference type="SAM" id="Phobius"/>
    </source>
</evidence>
<evidence type="ECO:0000256" key="6">
    <source>
        <dbReference type="SAM" id="MobiDB-lite"/>
    </source>
</evidence>
<evidence type="ECO:0000256" key="2">
    <source>
        <dbReference type="ARBA" id="ARBA00022692"/>
    </source>
</evidence>
<organism evidence="9 10">
    <name type="scientific">Stemphylium lycopersici</name>
    <name type="common">Tomato gray leaf spot disease fungus</name>
    <name type="synonym">Thyrospora lycopersici</name>
    <dbReference type="NCBI Taxonomy" id="183478"/>
    <lineage>
        <taxon>Eukaryota</taxon>
        <taxon>Fungi</taxon>
        <taxon>Dikarya</taxon>
        <taxon>Ascomycota</taxon>
        <taxon>Pezizomycotina</taxon>
        <taxon>Dothideomycetes</taxon>
        <taxon>Pleosporomycetidae</taxon>
        <taxon>Pleosporales</taxon>
        <taxon>Pleosporineae</taxon>
        <taxon>Pleosporaceae</taxon>
        <taxon>Stemphylium</taxon>
    </lineage>
</organism>
<feature type="domain" description="Zn(2)-C6 fungal-type" evidence="8">
    <location>
        <begin position="18"/>
        <end position="48"/>
    </location>
</feature>
<dbReference type="GO" id="GO:0008270">
    <property type="term" value="F:zinc ion binding"/>
    <property type="evidence" value="ECO:0007669"/>
    <property type="project" value="InterPro"/>
</dbReference>
<evidence type="ECO:0000313" key="10">
    <source>
        <dbReference type="Proteomes" id="UP000249619"/>
    </source>
</evidence>
<reference evidence="10" key="1">
    <citation type="submission" date="2018-05" db="EMBL/GenBank/DDBJ databases">
        <title>Draft genome sequence of Stemphylium lycopersici strain CIDEFI 213.</title>
        <authorList>
            <person name="Medina R."/>
            <person name="Franco M.E.E."/>
            <person name="Lucentini C.G."/>
            <person name="Saparrat M.C.N."/>
            <person name="Balatti P.A."/>
        </authorList>
    </citation>
    <scope>NUCLEOTIDE SEQUENCE [LARGE SCALE GENOMIC DNA]</scope>
    <source>
        <strain evidence="10">CIDEFI 213</strain>
    </source>
</reference>
<dbReference type="Gene3D" id="4.10.240.10">
    <property type="entry name" value="Zn(2)-C6 fungal-type DNA-binding domain"/>
    <property type="match status" value="1"/>
</dbReference>
<accession>A0A364N2T6</accession>
<feature type="transmembrane region" description="Helical" evidence="7">
    <location>
        <begin position="638"/>
        <end position="659"/>
    </location>
</feature>
<feature type="region of interest" description="Disordered" evidence="6">
    <location>
        <begin position="723"/>
        <end position="747"/>
    </location>
</feature>
<dbReference type="PANTHER" id="PTHR31465:SF1">
    <property type="entry name" value="PROTEIN RTA1-RELATED"/>
    <property type="match status" value="1"/>
</dbReference>
<dbReference type="GO" id="GO:0000981">
    <property type="term" value="F:DNA-binding transcription factor activity, RNA polymerase II-specific"/>
    <property type="evidence" value="ECO:0007669"/>
    <property type="project" value="InterPro"/>
</dbReference>
<evidence type="ECO:0000256" key="1">
    <source>
        <dbReference type="ARBA" id="ARBA00004141"/>
    </source>
</evidence>
<dbReference type="PANTHER" id="PTHR31465">
    <property type="entry name" value="PROTEIN RTA1-RELATED"/>
    <property type="match status" value="1"/>
</dbReference>
<feature type="region of interest" description="Disordered" evidence="6">
    <location>
        <begin position="55"/>
        <end position="85"/>
    </location>
</feature>
<dbReference type="Pfam" id="PF11951">
    <property type="entry name" value="Fungal_trans_2"/>
    <property type="match status" value="1"/>
</dbReference>
<comment type="subcellular location">
    <subcellularLocation>
        <location evidence="1">Membrane</location>
        <topology evidence="1">Multi-pass membrane protein</topology>
    </subcellularLocation>
</comment>
<dbReference type="InterPro" id="IPR007568">
    <property type="entry name" value="RTA1"/>
</dbReference>
<dbReference type="AlphaFoldDB" id="A0A364N2T6"/>
<dbReference type="EMBL" id="QGDH01000072">
    <property type="protein sequence ID" value="RAR09742.1"/>
    <property type="molecule type" value="Genomic_DNA"/>
</dbReference>
<dbReference type="STRING" id="183478.A0A364N2T6"/>
<keyword evidence="4 7" id="KW-0472">Membrane</keyword>
<evidence type="ECO:0000256" key="4">
    <source>
        <dbReference type="ARBA" id="ARBA00023136"/>
    </source>
</evidence>
<name>A0A364N2T6_STELY</name>
<dbReference type="CDD" id="cd00067">
    <property type="entry name" value="GAL4"/>
    <property type="match status" value="1"/>
</dbReference>
<dbReference type="SUPFAM" id="SSF57701">
    <property type="entry name" value="Zn2/Cys6 DNA-binding domain"/>
    <property type="match status" value="1"/>
</dbReference>
<keyword evidence="5" id="KW-0539">Nucleus</keyword>
<dbReference type="PROSITE" id="PS00463">
    <property type="entry name" value="ZN2_CY6_FUNGAL_1"/>
    <property type="match status" value="1"/>
</dbReference>